<dbReference type="Pfam" id="PF01048">
    <property type="entry name" value="PNP_UDP_1"/>
    <property type="match status" value="1"/>
</dbReference>
<comment type="similarity">
    <text evidence="2">Belongs to the PNP/MTAP phosphorylase family.</text>
</comment>
<evidence type="ECO:0000313" key="8">
    <source>
        <dbReference type="EMBL" id="CAB4577324.1"/>
    </source>
</evidence>
<evidence type="ECO:0000259" key="7">
    <source>
        <dbReference type="Pfam" id="PF01048"/>
    </source>
</evidence>
<dbReference type="InterPro" id="IPR011268">
    <property type="entry name" value="Purine_phosphorylase"/>
</dbReference>
<keyword evidence="4" id="KW-0328">Glycosyltransferase</keyword>
<evidence type="ECO:0000256" key="1">
    <source>
        <dbReference type="ARBA" id="ARBA00005058"/>
    </source>
</evidence>
<dbReference type="PIRSF" id="PIRSF000477">
    <property type="entry name" value="PurNPase"/>
    <property type="match status" value="1"/>
</dbReference>
<feature type="domain" description="Nucleoside phosphorylase" evidence="7">
    <location>
        <begin position="27"/>
        <end position="263"/>
    </location>
</feature>
<proteinExistence type="inferred from homology"/>
<dbReference type="NCBIfam" id="TIGR01697">
    <property type="entry name" value="PNPH-PUNA-XAPA"/>
    <property type="match status" value="1"/>
</dbReference>
<evidence type="ECO:0000256" key="5">
    <source>
        <dbReference type="ARBA" id="ARBA00022679"/>
    </source>
</evidence>
<evidence type="ECO:0000256" key="4">
    <source>
        <dbReference type="ARBA" id="ARBA00022676"/>
    </source>
</evidence>
<dbReference type="EMBL" id="CAEZTU010000021">
    <property type="protein sequence ID" value="CAB4577324.1"/>
    <property type="molecule type" value="Genomic_DNA"/>
</dbReference>
<protein>
    <recommendedName>
        <fullName evidence="3">purine-nucleoside phosphorylase</fullName>
        <ecNumber evidence="3">2.4.2.1</ecNumber>
    </recommendedName>
    <alternativeName>
        <fullName evidence="6">Inosine-guanosine phosphorylase</fullName>
    </alternativeName>
</protein>
<comment type="pathway">
    <text evidence="1">Purine metabolism; purine nucleoside salvage.</text>
</comment>
<dbReference type="InterPro" id="IPR000845">
    <property type="entry name" value="Nucleoside_phosphorylase_d"/>
</dbReference>
<dbReference type="CDD" id="cd09009">
    <property type="entry name" value="PNP-EcPNPII_like"/>
    <property type="match status" value="1"/>
</dbReference>
<evidence type="ECO:0000256" key="2">
    <source>
        <dbReference type="ARBA" id="ARBA00006751"/>
    </source>
</evidence>
<dbReference type="PANTHER" id="PTHR11904:SF9">
    <property type="entry name" value="PURINE NUCLEOSIDE PHOSPHORYLASE-RELATED"/>
    <property type="match status" value="1"/>
</dbReference>
<dbReference type="SUPFAM" id="SSF53167">
    <property type="entry name" value="Purine and uridine phosphorylases"/>
    <property type="match status" value="1"/>
</dbReference>
<dbReference type="InterPro" id="IPR035994">
    <property type="entry name" value="Nucleoside_phosphorylase_sf"/>
</dbReference>
<keyword evidence="5" id="KW-0808">Transferase</keyword>
<evidence type="ECO:0000256" key="6">
    <source>
        <dbReference type="ARBA" id="ARBA00031036"/>
    </source>
</evidence>
<accession>A0A6J6ER10</accession>
<dbReference type="GO" id="GO:0004731">
    <property type="term" value="F:purine-nucleoside phosphorylase activity"/>
    <property type="evidence" value="ECO:0007669"/>
    <property type="project" value="UniProtKB-EC"/>
</dbReference>
<dbReference type="NCBIfam" id="NF006054">
    <property type="entry name" value="PRK08202.1"/>
    <property type="match status" value="1"/>
</dbReference>
<dbReference type="EC" id="2.4.2.1" evidence="3"/>
<evidence type="ECO:0000256" key="3">
    <source>
        <dbReference type="ARBA" id="ARBA00011886"/>
    </source>
</evidence>
<organism evidence="8">
    <name type="scientific">freshwater metagenome</name>
    <dbReference type="NCBI Taxonomy" id="449393"/>
    <lineage>
        <taxon>unclassified sequences</taxon>
        <taxon>metagenomes</taxon>
        <taxon>ecological metagenomes</taxon>
    </lineage>
</organism>
<reference evidence="8" key="1">
    <citation type="submission" date="2020-05" db="EMBL/GenBank/DDBJ databases">
        <authorList>
            <person name="Chiriac C."/>
            <person name="Salcher M."/>
            <person name="Ghai R."/>
            <person name="Kavagutti S V."/>
        </authorList>
    </citation>
    <scope>NUCLEOTIDE SEQUENCE</scope>
</reference>
<dbReference type="UniPathway" id="UPA00606"/>
<name>A0A6J6ER10_9ZZZZ</name>
<dbReference type="Gene3D" id="3.40.50.1580">
    <property type="entry name" value="Nucleoside phosphorylase domain"/>
    <property type="match status" value="1"/>
</dbReference>
<dbReference type="GO" id="GO:0005737">
    <property type="term" value="C:cytoplasm"/>
    <property type="evidence" value="ECO:0007669"/>
    <property type="project" value="TreeGrafter"/>
</dbReference>
<sequence>MSIDPYELAKQSAAKLAEITRISNHDVLVVLGSGWTPAADALGQPNAEITVTDLPGFSAPAVAGHAGKLRSVKVGNSQTLIQMGRTHYYEGRGTAAVVHSVRTAIASGVKTIILTNACGGLQLKWKPGTPILIRDHINLTGATPLAGPRFLDLSEVYSKRLRKIAQDIDPSLEEGVYVQFHGPQYETPAEVQMAIKLGGDLVGMSTALEAIAAREAQAEVLGISMVTNPGAGLTSEQLNHEEVLAAGLAAASRMGDLLKKVIEKL</sequence>
<dbReference type="AlphaFoldDB" id="A0A6J6ER10"/>
<gene>
    <name evidence="8" type="ORF">UFOPK1740_00649</name>
</gene>
<dbReference type="PANTHER" id="PTHR11904">
    <property type="entry name" value="METHYLTHIOADENOSINE/PURINE NUCLEOSIDE PHOSPHORYLASE"/>
    <property type="match status" value="1"/>
</dbReference>
<dbReference type="GO" id="GO:0009116">
    <property type="term" value="P:nucleoside metabolic process"/>
    <property type="evidence" value="ECO:0007669"/>
    <property type="project" value="InterPro"/>
</dbReference>